<dbReference type="Proteomes" id="UP001149719">
    <property type="component" value="Unassembled WGS sequence"/>
</dbReference>
<organism evidence="1 2">
    <name type="scientific">Marinomonas phaeophyticola</name>
    <dbReference type="NCBI Taxonomy" id="3004091"/>
    <lineage>
        <taxon>Bacteria</taxon>
        <taxon>Pseudomonadati</taxon>
        <taxon>Pseudomonadota</taxon>
        <taxon>Gammaproteobacteria</taxon>
        <taxon>Oceanospirillales</taxon>
        <taxon>Oceanospirillaceae</taxon>
        <taxon>Marinomonas</taxon>
    </lineage>
</organism>
<dbReference type="InterPro" id="IPR021074">
    <property type="entry name" value="Formate_DH_dsu"/>
</dbReference>
<evidence type="ECO:0000313" key="1">
    <source>
        <dbReference type="EMBL" id="MCZ2722654.1"/>
    </source>
</evidence>
<dbReference type="Pfam" id="PF11390">
    <property type="entry name" value="FdsD"/>
    <property type="match status" value="1"/>
</dbReference>
<gene>
    <name evidence="1" type="ORF">O1D97_13805</name>
</gene>
<name>A0ABT4JYP2_9GAMM</name>
<dbReference type="EMBL" id="JAPUBN010000018">
    <property type="protein sequence ID" value="MCZ2722654.1"/>
    <property type="molecule type" value="Genomic_DNA"/>
</dbReference>
<comment type="caution">
    <text evidence="1">The sequence shown here is derived from an EMBL/GenBank/DDBJ whole genome shotgun (WGS) entry which is preliminary data.</text>
</comment>
<keyword evidence="2" id="KW-1185">Reference proteome</keyword>
<reference evidence="1" key="1">
    <citation type="submission" date="2022-12" db="EMBL/GenBank/DDBJ databases">
        <title>Marinomonas 15G1-11 sp. nov, isolated from marine algae.</title>
        <authorList>
            <person name="Butt M."/>
            <person name="Choi D.G."/>
            <person name="Kim J.M."/>
            <person name="Lee J.K."/>
            <person name="Baek J.H."/>
            <person name="Jeon C.O."/>
        </authorList>
    </citation>
    <scope>NUCLEOTIDE SEQUENCE</scope>
    <source>
        <strain evidence="1">15G1-11</strain>
    </source>
</reference>
<dbReference type="RefSeq" id="WP_269126443.1">
    <property type="nucleotide sequence ID" value="NZ_JAPUBN010000018.1"/>
</dbReference>
<proteinExistence type="predicted"/>
<protein>
    <submittedName>
        <fullName evidence="1">Formate dehydrogenase subunit delta</fullName>
    </submittedName>
</protein>
<sequence length="76" mass="8556">MGHSQLDQLVSMANQIADNNEHQGDENVVAAFVALHLKRFWARSMKQQIIDYSKTENNQLKPMAAKAIALLAKEYA</sequence>
<evidence type="ECO:0000313" key="2">
    <source>
        <dbReference type="Proteomes" id="UP001149719"/>
    </source>
</evidence>
<accession>A0ABT4JYP2</accession>